<sequence length="129" mass="13612">MFERTPGYGRASIPTASDTATVQPRSRPRRGEGTCLHGTAARIIRTPPRRGGPGEGVGWAPPYQLLSRTSGRGFTRLATQIASAALSRASGRGWGEGLMPGLLNPTSPARPAGVQAKAVRVRIPRSHFG</sequence>
<dbReference type="Proteomes" id="UP000636453">
    <property type="component" value="Unassembled WGS sequence"/>
</dbReference>
<comment type="caution">
    <text evidence="2">The sequence shown here is derived from an EMBL/GenBank/DDBJ whole genome shotgun (WGS) entry which is preliminary data.</text>
</comment>
<keyword evidence="3" id="KW-1185">Reference proteome</keyword>
<feature type="region of interest" description="Disordered" evidence="1">
    <location>
        <begin position="1"/>
        <end position="60"/>
    </location>
</feature>
<protein>
    <submittedName>
        <fullName evidence="2">Uncharacterized protein</fullName>
    </submittedName>
</protein>
<evidence type="ECO:0000256" key="1">
    <source>
        <dbReference type="SAM" id="MobiDB-lite"/>
    </source>
</evidence>
<evidence type="ECO:0000313" key="2">
    <source>
        <dbReference type="EMBL" id="GHE33775.1"/>
    </source>
</evidence>
<name>A0A918Z4C5_9GAMM</name>
<dbReference type="AlphaFoldDB" id="A0A918Z4C5"/>
<gene>
    <name evidence="2" type="ORF">GCM10007167_14730</name>
</gene>
<reference evidence="2" key="2">
    <citation type="submission" date="2020-09" db="EMBL/GenBank/DDBJ databases">
        <authorList>
            <person name="Sun Q."/>
            <person name="Kim S."/>
        </authorList>
    </citation>
    <scope>NUCLEOTIDE SEQUENCE</scope>
    <source>
        <strain evidence="2">KCTC 32020</strain>
    </source>
</reference>
<evidence type="ECO:0000313" key="3">
    <source>
        <dbReference type="Proteomes" id="UP000636453"/>
    </source>
</evidence>
<feature type="compositionally biased region" description="Polar residues" evidence="1">
    <location>
        <begin position="14"/>
        <end position="24"/>
    </location>
</feature>
<organism evidence="2 3">
    <name type="scientific">Vulcaniibacterium thermophilum</name>
    <dbReference type="NCBI Taxonomy" id="1169913"/>
    <lineage>
        <taxon>Bacteria</taxon>
        <taxon>Pseudomonadati</taxon>
        <taxon>Pseudomonadota</taxon>
        <taxon>Gammaproteobacteria</taxon>
        <taxon>Lysobacterales</taxon>
        <taxon>Lysobacteraceae</taxon>
        <taxon>Vulcaniibacterium</taxon>
    </lineage>
</organism>
<proteinExistence type="predicted"/>
<dbReference type="EMBL" id="BNCF01000007">
    <property type="protein sequence ID" value="GHE33775.1"/>
    <property type="molecule type" value="Genomic_DNA"/>
</dbReference>
<reference evidence="2" key="1">
    <citation type="journal article" date="2014" name="Int. J. Syst. Evol. Microbiol.">
        <title>Complete genome sequence of Corynebacterium casei LMG S-19264T (=DSM 44701T), isolated from a smear-ripened cheese.</title>
        <authorList>
            <consortium name="US DOE Joint Genome Institute (JGI-PGF)"/>
            <person name="Walter F."/>
            <person name="Albersmeier A."/>
            <person name="Kalinowski J."/>
            <person name="Ruckert C."/>
        </authorList>
    </citation>
    <scope>NUCLEOTIDE SEQUENCE</scope>
    <source>
        <strain evidence="2">KCTC 32020</strain>
    </source>
</reference>
<accession>A0A918Z4C5</accession>